<sequence>MKNDNSHEDENPVIKGLQEMLSNLEEGGPDVVMEDVIAYVHQFLPPEIDDRVGKNIVRYRAWNKAYREAVRERVAVDRMVAGQDWITVWNRNHKRHSLPLPTQEETVCIALLAGKSKSVPLRNLFQDLGQRAQITNLVHLQQIAEGAVQHGFLSAEEHELELSEETEEFTLRGGPDSEPQTERTFQLAQSSEELLASVCQQLLENRTLTEEVKQSLLKLADALLLAQPLKNSFADWLREL</sequence>
<proteinExistence type="predicted"/>
<dbReference type="RefSeq" id="WP_145305630.1">
    <property type="nucleotide sequence ID" value="NZ_CP037452.1"/>
</dbReference>
<dbReference type="EMBL" id="CP037452">
    <property type="protein sequence ID" value="QDV48496.1"/>
    <property type="molecule type" value="Genomic_DNA"/>
</dbReference>
<accession>A0A518I5V9</accession>
<evidence type="ECO:0000313" key="1">
    <source>
        <dbReference type="EMBL" id="QDV48496.1"/>
    </source>
</evidence>
<evidence type="ECO:0000313" key="2">
    <source>
        <dbReference type="Proteomes" id="UP000318313"/>
    </source>
</evidence>
<dbReference type="KEGG" id="gfm:Enr17x_05080"/>
<keyword evidence="2" id="KW-1185">Reference proteome</keyword>
<dbReference type="AlphaFoldDB" id="A0A518I5V9"/>
<organism evidence="1 2">
    <name type="scientific">Gimesia fumaroli</name>
    <dbReference type="NCBI Taxonomy" id="2527976"/>
    <lineage>
        <taxon>Bacteria</taxon>
        <taxon>Pseudomonadati</taxon>
        <taxon>Planctomycetota</taxon>
        <taxon>Planctomycetia</taxon>
        <taxon>Planctomycetales</taxon>
        <taxon>Planctomycetaceae</taxon>
        <taxon>Gimesia</taxon>
    </lineage>
</organism>
<protein>
    <submittedName>
        <fullName evidence="1">Uncharacterized protein</fullName>
    </submittedName>
</protein>
<dbReference type="Proteomes" id="UP000318313">
    <property type="component" value="Chromosome"/>
</dbReference>
<gene>
    <name evidence="1" type="ORF">Enr17x_05080</name>
</gene>
<name>A0A518I5V9_9PLAN</name>
<reference evidence="1 2" key="1">
    <citation type="submission" date="2019-03" db="EMBL/GenBank/DDBJ databases">
        <title>Deep-cultivation of Planctomycetes and their phenomic and genomic characterization uncovers novel biology.</title>
        <authorList>
            <person name="Wiegand S."/>
            <person name="Jogler M."/>
            <person name="Boedeker C."/>
            <person name="Pinto D."/>
            <person name="Vollmers J."/>
            <person name="Rivas-Marin E."/>
            <person name="Kohn T."/>
            <person name="Peeters S.H."/>
            <person name="Heuer A."/>
            <person name="Rast P."/>
            <person name="Oberbeckmann S."/>
            <person name="Bunk B."/>
            <person name="Jeske O."/>
            <person name="Meyerdierks A."/>
            <person name="Storesund J.E."/>
            <person name="Kallscheuer N."/>
            <person name="Luecker S."/>
            <person name="Lage O.M."/>
            <person name="Pohl T."/>
            <person name="Merkel B.J."/>
            <person name="Hornburger P."/>
            <person name="Mueller R.-W."/>
            <person name="Bruemmer F."/>
            <person name="Labrenz M."/>
            <person name="Spormann A.M."/>
            <person name="Op den Camp H."/>
            <person name="Overmann J."/>
            <person name="Amann R."/>
            <person name="Jetten M.S.M."/>
            <person name="Mascher T."/>
            <person name="Medema M.H."/>
            <person name="Devos D.P."/>
            <person name="Kaster A.-K."/>
            <person name="Ovreas L."/>
            <person name="Rohde M."/>
            <person name="Galperin M.Y."/>
            <person name="Jogler C."/>
        </authorList>
    </citation>
    <scope>NUCLEOTIDE SEQUENCE [LARGE SCALE GENOMIC DNA]</scope>
    <source>
        <strain evidence="1 2">Enr17</strain>
    </source>
</reference>